<dbReference type="InterPro" id="IPR011601">
    <property type="entry name" value="MurB_C"/>
</dbReference>
<feature type="active site" description="Proton donor" evidence="16">
    <location>
        <position position="222"/>
    </location>
</feature>
<dbReference type="Gene3D" id="3.90.78.10">
    <property type="entry name" value="UDP-N-acetylenolpyruvoylglucosamine reductase, C-terminal domain"/>
    <property type="match status" value="1"/>
</dbReference>
<evidence type="ECO:0000256" key="8">
    <source>
        <dbReference type="ARBA" id="ARBA00022827"/>
    </source>
</evidence>
<dbReference type="SUPFAM" id="SSF56194">
    <property type="entry name" value="Uridine diphospho-N-Acetylenolpyruvylglucosamine reductase, MurB, C-terminal domain"/>
    <property type="match status" value="1"/>
</dbReference>
<comment type="similarity">
    <text evidence="16">Belongs to the MurB family.</text>
</comment>
<evidence type="ECO:0000256" key="3">
    <source>
        <dbReference type="ARBA" id="ARBA00004496"/>
    </source>
</evidence>
<organism evidence="18 19">
    <name type="scientific">Candidatus Ornithomonoglobus intestinigallinarum</name>
    <dbReference type="NCBI Taxonomy" id="2840894"/>
    <lineage>
        <taxon>Bacteria</taxon>
        <taxon>Bacillati</taxon>
        <taxon>Bacillota</taxon>
        <taxon>Clostridia</taxon>
        <taxon>Candidatus Ornithomonoglobus</taxon>
    </lineage>
</organism>
<dbReference type="InterPro" id="IPR006094">
    <property type="entry name" value="Oxid_FAD_bind_N"/>
</dbReference>
<dbReference type="EC" id="1.3.1.98" evidence="16"/>
<feature type="active site" evidence="16">
    <location>
        <position position="292"/>
    </location>
</feature>
<sequence>MTDRTKISALAKNVKFDEPMSAHTTFKIGGPADVFVDAENADEIKSVMRYCGENSVPLLITGNGSNMLVGDRGIRGVVVSVGKKMSKIEVDGERITAEAGALMSSVAAAALKAELSGFETLSGIPGTVGGGIYMNAGAYGGEIKDVLETVTYIDRDGSVKTAKAEELDLSYRHSMFEEGGYVILSCVLKLKPGNADEIKAAMRDYSKRRSDKQPISMPSAGSTFKRPEGYFAGKLIQDSGLMGKSVGGAQVSEKHAGFVVNTGGATAADVLELIRLVQDTVEEKFGVRLEPEVRLIGEQ</sequence>
<keyword evidence="13 16" id="KW-0131">Cell cycle</keyword>
<dbReference type="AlphaFoldDB" id="A0A9D1KQP1"/>
<evidence type="ECO:0000259" key="17">
    <source>
        <dbReference type="PROSITE" id="PS51387"/>
    </source>
</evidence>
<dbReference type="Gene3D" id="3.30.465.10">
    <property type="match status" value="1"/>
</dbReference>
<keyword evidence="5 16" id="KW-0963">Cytoplasm</keyword>
<keyword evidence="9 16" id="KW-0521">NADP</keyword>
<evidence type="ECO:0000256" key="11">
    <source>
        <dbReference type="ARBA" id="ARBA00022984"/>
    </source>
</evidence>
<keyword evidence="6 16" id="KW-0132">Cell division</keyword>
<evidence type="ECO:0000256" key="2">
    <source>
        <dbReference type="ARBA" id="ARBA00003921"/>
    </source>
</evidence>
<proteinExistence type="inferred from homology"/>
<dbReference type="GO" id="GO:0008360">
    <property type="term" value="P:regulation of cell shape"/>
    <property type="evidence" value="ECO:0007669"/>
    <property type="project" value="UniProtKB-KW"/>
</dbReference>
<evidence type="ECO:0000256" key="6">
    <source>
        <dbReference type="ARBA" id="ARBA00022618"/>
    </source>
</evidence>
<dbReference type="InterPro" id="IPR003170">
    <property type="entry name" value="MurB"/>
</dbReference>
<dbReference type="EMBL" id="DVLU01000023">
    <property type="protein sequence ID" value="HIT84782.1"/>
    <property type="molecule type" value="Genomic_DNA"/>
</dbReference>
<dbReference type="NCBIfam" id="NF010480">
    <property type="entry name" value="PRK13905.1"/>
    <property type="match status" value="1"/>
</dbReference>
<evidence type="ECO:0000256" key="1">
    <source>
        <dbReference type="ARBA" id="ARBA00001974"/>
    </source>
</evidence>
<dbReference type="GO" id="GO:0008762">
    <property type="term" value="F:UDP-N-acetylmuramate dehydrogenase activity"/>
    <property type="evidence" value="ECO:0007669"/>
    <property type="project" value="UniProtKB-UniRule"/>
</dbReference>
<dbReference type="HAMAP" id="MF_00037">
    <property type="entry name" value="MurB"/>
    <property type="match status" value="1"/>
</dbReference>
<dbReference type="GO" id="GO:0005829">
    <property type="term" value="C:cytosol"/>
    <property type="evidence" value="ECO:0007669"/>
    <property type="project" value="TreeGrafter"/>
</dbReference>
<reference evidence="18" key="1">
    <citation type="submission" date="2020-10" db="EMBL/GenBank/DDBJ databases">
        <authorList>
            <person name="Gilroy R."/>
        </authorList>
    </citation>
    <scope>NUCLEOTIDE SEQUENCE</scope>
    <source>
        <strain evidence="18">CHK181-108</strain>
    </source>
</reference>
<evidence type="ECO:0000256" key="7">
    <source>
        <dbReference type="ARBA" id="ARBA00022630"/>
    </source>
</evidence>
<dbReference type="InterPro" id="IPR016166">
    <property type="entry name" value="FAD-bd_PCMH"/>
</dbReference>
<dbReference type="PANTHER" id="PTHR21071:SF4">
    <property type="entry name" value="UDP-N-ACETYLENOLPYRUVOYLGLUCOSAMINE REDUCTASE"/>
    <property type="match status" value="1"/>
</dbReference>
<name>A0A9D1KQP1_9FIRM</name>
<keyword evidence="11 16" id="KW-0573">Peptidoglycan synthesis</keyword>
<evidence type="ECO:0000313" key="19">
    <source>
        <dbReference type="Proteomes" id="UP000824165"/>
    </source>
</evidence>
<keyword evidence="10 16" id="KW-0133">Cell shape</keyword>
<dbReference type="GO" id="GO:0071555">
    <property type="term" value="P:cell wall organization"/>
    <property type="evidence" value="ECO:0007669"/>
    <property type="project" value="UniProtKB-KW"/>
</dbReference>
<dbReference type="Proteomes" id="UP000824165">
    <property type="component" value="Unassembled WGS sequence"/>
</dbReference>
<dbReference type="GO" id="GO:0009252">
    <property type="term" value="P:peptidoglycan biosynthetic process"/>
    <property type="evidence" value="ECO:0007669"/>
    <property type="project" value="UniProtKB-UniRule"/>
</dbReference>
<dbReference type="GO" id="GO:0051301">
    <property type="term" value="P:cell division"/>
    <property type="evidence" value="ECO:0007669"/>
    <property type="project" value="UniProtKB-KW"/>
</dbReference>
<evidence type="ECO:0000256" key="9">
    <source>
        <dbReference type="ARBA" id="ARBA00022857"/>
    </source>
</evidence>
<comment type="subcellular location">
    <subcellularLocation>
        <location evidence="3 16">Cytoplasm</location>
    </subcellularLocation>
</comment>
<keyword evidence="8 16" id="KW-0274">FAD</keyword>
<comment type="caution">
    <text evidence="18">The sequence shown here is derived from an EMBL/GenBank/DDBJ whole genome shotgun (WGS) entry which is preliminary data.</text>
</comment>
<keyword evidence="12 16" id="KW-0560">Oxidoreductase</keyword>
<evidence type="ECO:0000256" key="14">
    <source>
        <dbReference type="ARBA" id="ARBA00023316"/>
    </source>
</evidence>
<comment type="catalytic activity">
    <reaction evidence="15 16">
        <text>UDP-N-acetyl-alpha-D-muramate + NADP(+) = UDP-N-acetyl-3-O-(1-carboxyvinyl)-alpha-D-glucosamine + NADPH + H(+)</text>
        <dbReference type="Rhea" id="RHEA:12248"/>
        <dbReference type="ChEBI" id="CHEBI:15378"/>
        <dbReference type="ChEBI" id="CHEBI:57783"/>
        <dbReference type="ChEBI" id="CHEBI:58349"/>
        <dbReference type="ChEBI" id="CHEBI:68483"/>
        <dbReference type="ChEBI" id="CHEBI:70757"/>
        <dbReference type="EC" id="1.3.1.98"/>
    </reaction>
</comment>
<evidence type="ECO:0000256" key="13">
    <source>
        <dbReference type="ARBA" id="ARBA00023306"/>
    </source>
</evidence>
<feature type="domain" description="FAD-binding PCMH-type" evidence="17">
    <location>
        <begin position="27"/>
        <end position="193"/>
    </location>
</feature>
<dbReference type="InterPro" id="IPR036318">
    <property type="entry name" value="FAD-bd_PCMH-like_sf"/>
</dbReference>
<dbReference type="SUPFAM" id="SSF56176">
    <property type="entry name" value="FAD-binding/transporter-associated domain-like"/>
    <property type="match status" value="1"/>
</dbReference>
<dbReference type="InterPro" id="IPR016167">
    <property type="entry name" value="FAD-bd_PCMH_sub1"/>
</dbReference>
<comment type="cofactor">
    <cofactor evidence="1 16">
        <name>FAD</name>
        <dbReference type="ChEBI" id="CHEBI:57692"/>
    </cofactor>
</comment>
<gene>
    <name evidence="16 18" type="primary">murB</name>
    <name evidence="18" type="ORF">IAA60_02625</name>
</gene>
<feature type="active site" evidence="16">
    <location>
        <position position="172"/>
    </location>
</feature>
<keyword evidence="14 16" id="KW-0961">Cell wall biogenesis/degradation</keyword>
<dbReference type="NCBIfam" id="TIGR00179">
    <property type="entry name" value="murB"/>
    <property type="match status" value="1"/>
</dbReference>
<evidence type="ECO:0000256" key="12">
    <source>
        <dbReference type="ARBA" id="ARBA00023002"/>
    </source>
</evidence>
<comment type="function">
    <text evidence="2 16">Cell wall formation.</text>
</comment>
<dbReference type="GO" id="GO:0071949">
    <property type="term" value="F:FAD binding"/>
    <property type="evidence" value="ECO:0007669"/>
    <property type="project" value="InterPro"/>
</dbReference>
<dbReference type="InterPro" id="IPR036635">
    <property type="entry name" value="MurB_C_sf"/>
</dbReference>
<evidence type="ECO:0000256" key="4">
    <source>
        <dbReference type="ARBA" id="ARBA00004752"/>
    </source>
</evidence>
<dbReference type="Pfam" id="PF02873">
    <property type="entry name" value="MurB_C"/>
    <property type="match status" value="1"/>
</dbReference>
<dbReference type="InterPro" id="IPR016169">
    <property type="entry name" value="FAD-bd_PCMH_sub2"/>
</dbReference>
<accession>A0A9D1KQP1</accession>
<evidence type="ECO:0000256" key="15">
    <source>
        <dbReference type="ARBA" id="ARBA00048914"/>
    </source>
</evidence>
<dbReference type="PROSITE" id="PS51387">
    <property type="entry name" value="FAD_PCMH"/>
    <property type="match status" value="1"/>
</dbReference>
<evidence type="ECO:0000313" key="18">
    <source>
        <dbReference type="EMBL" id="HIT84782.1"/>
    </source>
</evidence>
<protein>
    <recommendedName>
        <fullName evidence="16">UDP-N-acetylenolpyruvoylglucosamine reductase</fullName>
        <ecNumber evidence="16">1.3.1.98</ecNumber>
    </recommendedName>
    <alternativeName>
        <fullName evidence="16">UDP-N-acetylmuramate dehydrogenase</fullName>
    </alternativeName>
</protein>
<keyword evidence="7 16" id="KW-0285">Flavoprotein</keyword>
<comment type="pathway">
    <text evidence="4 16">Cell wall biogenesis; peptidoglycan biosynthesis.</text>
</comment>
<evidence type="ECO:0000256" key="10">
    <source>
        <dbReference type="ARBA" id="ARBA00022960"/>
    </source>
</evidence>
<evidence type="ECO:0000256" key="5">
    <source>
        <dbReference type="ARBA" id="ARBA00022490"/>
    </source>
</evidence>
<evidence type="ECO:0000256" key="16">
    <source>
        <dbReference type="HAMAP-Rule" id="MF_00037"/>
    </source>
</evidence>
<dbReference type="PANTHER" id="PTHR21071">
    <property type="entry name" value="UDP-N-ACETYLENOLPYRUVOYLGLUCOSAMINE REDUCTASE"/>
    <property type="match status" value="1"/>
</dbReference>
<dbReference type="Pfam" id="PF01565">
    <property type="entry name" value="FAD_binding_4"/>
    <property type="match status" value="1"/>
</dbReference>
<reference evidence="18" key="2">
    <citation type="journal article" date="2021" name="PeerJ">
        <title>Extensive microbial diversity within the chicken gut microbiome revealed by metagenomics and culture.</title>
        <authorList>
            <person name="Gilroy R."/>
            <person name="Ravi A."/>
            <person name="Getino M."/>
            <person name="Pursley I."/>
            <person name="Horton D.L."/>
            <person name="Alikhan N.F."/>
            <person name="Baker D."/>
            <person name="Gharbi K."/>
            <person name="Hall N."/>
            <person name="Watson M."/>
            <person name="Adriaenssens E.M."/>
            <person name="Foster-Nyarko E."/>
            <person name="Jarju S."/>
            <person name="Secka A."/>
            <person name="Antonio M."/>
            <person name="Oren A."/>
            <person name="Chaudhuri R.R."/>
            <person name="La Ragione R."/>
            <person name="Hildebrand F."/>
            <person name="Pallen M.J."/>
        </authorList>
    </citation>
    <scope>NUCLEOTIDE SEQUENCE</scope>
    <source>
        <strain evidence="18">CHK181-108</strain>
    </source>
</reference>
<dbReference type="Gene3D" id="3.30.43.10">
    <property type="entry name" value="Uridine Diphospho-n-acetylenolpyruvylglucosamine Reductase, domain 2"/>
    <property type="match status" value="1"/>
</dbReference>